<dbReference type="PANTHER" id="PTHR46142">
    <property type="match status" value="1"/>
</dbReference>
<dbReference type="CDD" id="cd07245">
    <property type="entry name" value="VOC_like"/>
    <property type="match status" value="1"/>
</dbReference>
<dbReference type="SUPFAM" id="SSF54593">
    <property type="entry name" value="Glyoxalase/Bleomycin resistance protein/Dihydroxybiphenyl dioxygenase"/>
    <property type="match status" value="1"/>
</dbReference>
<keyword evidence="4" id="KW-1185">Reference proteome</keyword>
<proteinExistence type="predicted"/>
<dbReference type="Gene3D" id="3.10.180.10">
    <property type="entry name" value="2,3-Dihydroxybiphenyl 1,2-Dioxygenase, domain 1"/>
    <property type="match status" value="1"/>
</dbReference>
<evidence type="ECO:0000259" key="2">
    <source>
        <dbReference type="PROSITE" id="PS51819"/>
    </source>
</evidence>
<organism evidence="3 4">
    <name type="scientific">Canna indica</name>
    <name type="common">Indian-shot</name>
    <dbReference type="NCBI Taxonomy" id="4628"/>
    <lineage>
        <taxon>Eukaryota</taxon>
        <taxon>Viridiplantae</taxon>
        <taxon>Streptophyta</taxon>
        <taxon>Embryophyta</taxon>
        <taxon>Tracheophyta</taxon>
        <taxon>Spermatophyta</taxon>
        <taxon>Magnoliopsida</taxon>
        <taxon>Liliopsida</taxon>
        <taxon>Zingiberales</taxon>
        <taxon>Cannaceae</taxon>
        <taxon>Canna</taxon>
    </lineage>
</organism>
<dbReference type="InterPro" id="IPR004360">
    <property type="entry name" value="Glyas_Fos-R_dOase_dom"/>
</dbReference>
<evidence type="ECO:0000313" key="4">
    <source>
        <dbReference type="Proteomes" id="UP001327560"/>
    </source>
</evidence>
<evidence type="ECO:0000313" key="3">
    <source>
        <dbReference type="EMBL" id="WOL01090.1"/>
    </source>
</evidence>
<sequence length="177" mass="19911">MMVQANDEQQKESNAVPPENEKKTTVGIEEEDVDKSGQQQQQMPLIALNHVSRLCKSVEGSVEFYTKVLGFVLINRPPTLDFNGAWLFNYGVGIHLVQKEDGGEPPDASVDHLDSMDNHISFQCEDMEAMERRLKEMGIKYLRRTIKEEEGSPIDQLFFNDLDGFMIVIGGSNTTSS</sequence>
<feature type="region of interest" description="Disordered" evidence="1">
    <location>
        <begin position="1"/>
        <end position="40"/>
    </location>
</feature>
<dbReference type="InterPro" id="IPR029068">
    <property type="entry name" value="Glyas_Bleomycin-R_OHBP_Dase"/>
</dbReference>
<name>A0AAQ3K351_9LILI</name>
<accession>A0AAQ3K351</accession>
<gene>
    <name evidence="3" type="ORF">Cni_G09803</name>
</gene>
<feature type="domain" description="VOC" evidence="2">
    <location>
        <begin position="47"/>
        <end position="172"/>
    </location>
</feature>
<dbReference type="Pfam" id="PF00903">
    <property type="entry name" value="Glyoxalase"/>
    <property type="match status" value="1"/>
</dbReference>
<reference evidence="3 4" key="1">
    <citation type="submission" date="2023-10" db="EMBL/GenBank/DDBJ databases">
        <title>Chromosome-scale genome assembly provides insights into flower coloration mechanisms of Canna indica.</title>
        <authorList>
            <person name="Li C."/>
        </authorList>
    </citation>
    <scope>NUCLEOTIDE SEQUENCE [LARGE SCALE GENOMIC DNA]</scope>
    <source>
        <tissue evidence="3">Flower</tissue>
    </source>
</reference>
<dbReference type="AlphaFoldDB" id="A0AAQ3K351"/>
<dbReference type="InterPro" id="IPR037523">
    <property type="entry name" value="VOC_core"/>
</dbReference>
<protein>
    <recommendedName>
        <fullName evidence="2">VOC domain-containing protein</fullName>
    </recommendedName>
</protein>
<evidence type="ECO:0000256" key="1">
    <source>
        <dbReference type="SAM" id="MobiDB-lite"/>
    </source>
</evidence>
<dbReference type="Proteomes" id="UP001327560">
    <property type="component" value="Chromosome 3"/>
</dbReference>
<dbReference type="PANTHER" id="PTHR46142:SF8">
    <property type="entry name" value="EXPRESSED PROTEIN"/>
    <property type="match status" value="1"/>
</dbReference>
<dbReference type="EMBL" id="CP136892">
    <property type="protein sequence ID" value="WOL01090.1"/>
    <property type="molecule type" value="Genomic_DNA"/>
</dbReference>
<dbReference type="PROSITE" id="PS51819">
    <property type="entry name" value="VOC"/>
    <property type="match status" value="1"/>
</dbReference>